<accession>A0AAV4V6V3</accession>
<dbReference type="EMBL" id="BPLR01014026">
    <property type="protein sequence ID" value="GIY65754.1"/>
    <property type="molecule type" value="Genomic_DNA"/>
</dbReference>
<name>A0AAV4V6V3_CAEEX</name>
<gene>
    <name evidence="1" type="ORF">CEXT_299761</name>
</gene>
<comment type="caution">
    <text evidence="1">The sequence shown here is derived from an EMBL/GenBank/DDBJ whole genome shotgun (WGS) entry which is preliminary data.</text>
</comment>
<reference evidence="1 2" key="1">
    <citation type="submission" date="2021-06" db="EMBL/GenBank/DDBJ databases">
        <title>Caerostris extrusa draft genome.</title>
        <authorList>
            <person name="Kono N."/>
            <person name="Arakawa K."/>
        </authorList>
    </citation>
    <scope>NUCLEOTIDE SEQUENCE [LARGE SCALE GENOMIC DNA]</scope>
</reference>
<dbReference type="Proteomes" id="UP001054945">
    <property type="component" value="Unassembled WGS sequence"/>
</dbReference>
<proteinExistence type="predicted"/>
<dbReference type="AlphaFoldDB" id="A0AAV4V6V3"/>
<organism evidence="1 2">
    <name type="scientific">Caerostris extrusa</name>
    <name type="common">Bark spider</name>
    <name type="synonym">Caerostris bankana</name>
    <dbReference type="NCBI Taxonomy" id="172846"/>
    <lineage>
        <taxon>Eukaryota</taxon>
        <taxon>Metazoa</taxon>
        <taxon>Ecdysozoa</taxon>
        <taxon>Arthropoda</taxon>
        <taxon>Chelicerata</taxon>
        <taxon>Arachnida</taxon>
        <taxon>Araneae</taxon>
        <taxon>Araneomorphae</taxon>
        <taxon>Entelegynae</taxon>
        <taxon>Araneoidea</taxon>
        <taxon>Araneidae</taxon>
        <taxon>Caerostris</taxon>
    </lineage>
</organism>
<evidence type="ECO:0000313" key="2">
    <source>
        <dbReference type="Proteomes" id="UP001054945"/>
    </source>
</evidence>
<protein>
    <submittedName>
        <fullName evidence="1">Uncharacterized protein</fullName>
    </submittedName>
</protein>
<keyword evidence="2" id="KW-1185">Reference proteome</keyword>
<evidence type="ECO:0000313" key="1">
    <source>
        <dbReference type="EMBL" id="GIY65754.1"/>
    </source>
</evidence>
<sequence>MFLPICGNPPRNFLSRSVADALCTGQWSGAIHRIGLMTPLFLSFSFSFPLDGSHPLDLPHPLNDTPLFDLFRKDPRSLLQVILEHFVTLHLIVYRKPLGSVHQRKEPDINQP</sequence>